<feature type="domain" description="Glycosyltransferase 2-like" evidence="4">
    <location>
        <begin position="9"/>
        <end position="149"/>
    </location>
</feature>
<dbReference type="Pfam" id="PF00535">
    <property type="entry name" value="Glycos_transf_2"/>
    <property type="match status" value="1"/>
</dbReference>
<keyword evidence="3" id="KW-0808">Transferase</keyword>
<comment type="caution">
    <text evidence="5">The sequence shown here is derived from an EMBL/GenBank/DDBJ whole genome shotgun (WGS) entry which is preliminary data.</text>
</comment>
<keyword evidence="6" id="KW-1185">Reference proteome</keyword>
<protein>
    <submittedName>
        <fullName evidence="5">GT2 family glycosyltransferase</fullName>
    </submittedName>
</protein>
<evidence type="ECO:0000256" key="1">
    <source>
        <dbReference type="ARBA" id="ARBA00006739"/>
    </source>
</evidence>
<comment type="similarity">
    <text evidence="1">Belongs to the glycosyltransferase 2 family.</text>
</comment>
<dbReference type="PANTHER" id="PTHR43179">
    <property type="entry name" value="RHAMNOSYLTRANSFERASE WBBL"/>
    <property type="match status" value="1"/>
</dbReference>
<evidence type="ECO:0000313" key="6">
    <source>
        <dbReference type="Proteomes" id="UP000535182"/>
    </source>
</evidence>
<dbReference type="PANTHER" id="PTHR43179:SF12">
    <property type="entry name" value="GALACTOFURANOSYLTRANSFERASE GLFT2"/>
    <property type="match status" value="1"/>
</dbReference>
<name>A0A9X0U2G8_9BACT</name>
<dbReference type="AlphaFoldDB" id="A0A9X0U2G8"/>
<dbReference type="CDD" id="cd04185">
    <property type="entry name" value="GT_2_like_b"/>
    <property type="match status" value="1"/>
</dbReference>
<gene>
    <name evidence="5" type="ORF">HDF14_000484</name>
</gene>
<organism evidence="5 6">
    <name type="scientific">Tunturiibacter gelidiferens</name>
    <dbReference type="NCBI Taxonomy" id="3069689"/>
    <lineage>
        <taxon>Bacteria</taxon>
        <taxon>Pseudomonadati</taxon>
        <taxon>Acidobacteriota</taxon>
        <taxon>Terriglobia</taxon>
        <taxon>Terriglobales</taxon>
        <taxon>Acidobacteriaceae</taxon>
        <taxon>Tunturiibacter</taxon>
    </lineage>
</organism>
<dbReference type="InterPro" id="IPR001173">
    <property type="entry name" value="Glyco_trans_2-like"/>
</dbReference>
<accession>A0A9X0U2G8</accession>
<dbReference type="GO" id="GO:0016757">
    <property type="term" value="F:glycosyltransferase activity"/>
    <property type="evidence" value="ECO:0007669"/>
    <property type="project" value="UniProtKB-KW"/>
</dbReference>
<dbReference type="Proteomes" id="UP000535182">
    <property type="component" value="Unassembled WGS sequence"/>
</dbReference>
<evidence type="ECO:0000256" key="3">
    <source>
        <dbReference type="ARBA" id="ARBA00022679"/>
    </source>
</evidence>
<evidence type="ECO:0000259" key="4">
    <source>
        <dbReference type="Pfam" id="PF00535"/>
    </source>
</evidence>
<dbReference type="RefSeq" id="WP_183973131.1">
    <property type="nucleotide sequence ID" value="NZ_JACHEB010000001.1"/>
</dbReference>
<dbReference type="Gene3D" id="3.90.550.10">
    <property type="entry name" value="Spore Coat Polysaccharide Biosynthesis Protein SpsA, Chain A"/>
    <property type="match status" value="1"/>
</dbReference>
<reference evidence="5 6" key="1">
    <citation type="submission" date="2020-08" db="EMBL/GenBank/DDBJ databases">
        <title>Genomic Encyclopedia of Type Strains, Phase IV (KMG-V): Genome sequencing to study the core and pangenomes of soil and plant-associated prokaryotes.</title>
        <authorList>
            <person name="Whitman W."/>
        </authorList>
    </citation>
    <scope>NUCLEOTIDE SEQUENCE [LARGE SCALE GENOMIC DNA]</scope>
    <source>
        <strain evidence="5 6">X5P2</strain>
    </source>
</reference>
<keyword evidence="2" id="KW-0328">Glycosyltransferase</keyword>
<proteinExistence type="inferred from homology"/>
<dbReference type="SUPFAM" id="SSF53448">
    <property type="entry name" value="Nucleotide-diphospho-sugar transferases"/>
    <property type="match status" value="1"/>
</dbReference>
<evidence type="ECO:0000256" key="2">
    <source>
        <dbReference type="ARBA" id="ARBA00022676"/>
    </source>
</evidence>
<evidence type="ECO:0000313" key="5">
    <source>
        <dbReference type="EMBL" id="MBB5326890.1"/>
    </source>
</evidence>
<dbReference type="EMBL" id="JACHEB010000001">
    <property type="protein sequence ID" value="MBB5326890.1"/>
    <property type="molecule type" value="Genomic_DNA"/>
</dbReference>
<dbReference type="InterPro" id="IPR029044">
    <property type="entry name" value="Nucleotide-diphossugar_trans"/>
</dbReference>
<sequence>MTSSTNAAVVVTFNRKQLLTECVDALLHQSLPLNAIFIVDNASSDGTKPYLQERGYLENPLIRYIELSQNLGGAGGFHVGMEAAHKAGFDWVWVMDDDTEPYLDSLEIMERLKRHDQVVAIANLKVDRLGNETADGLRLMSRSNRPPYVKVRFSSFVGLLIRCCSIDRIGLPISDFFIHGDDTEYCMRLRSVGDIALARESVVAHKEVARRQKSRQIFSHVFYQKDIEGYCFDYYRHRNTAWIEQNYRKNPIVRYPLLIVRFLCFAAAVLVFDVDHRWLRIKILAKAHLDGICGHFDNGFPQRLREQLRSDSGVKVKVSSMETS</sequence>